<keyword evidence="3" id="KW-0813">Transport</keyword>
<reference evidence="14 15" key="1">
    <citation type="journal article" date="2013" name="Genome Announc.">
        <title>Draft genome sequence of Serratia sp. strain ATCC 39006, a model bacterium for analysis of the biosynthesis and regulation of prodigiosin, a carbapenem, and gas vesicles.</title>
        <authorList>
            <person name="Fineran P.C."/>
            <person name="Iglesias Cans M.C."/>
            <person name="Ramsay J.P."/>
            <person name="Wilf N.M."/>
            <person name="Cossyleon D."/>
            <person name="McNeil M.B."/>
            <person name="Williamson N.R."/>
            <person name="Monson R.E."/>
            <person name="Becher S.A."/>
            <person name="Stanton J.A."/>
            <person name="Brugger K."/>
            <person name="Brown S.D."/>
            <person name="Salmond G.P."/>
        </authorList>
    </citation>
    <scope>NUCLEOTIDE SEQUENCE [LARGE SCALE GENOMIC DNA]</scope>
    <source>
        <strain evidence="14">ATCC 39006</strain>
        <strain evidence="15">ATCC 39006 / SC 11482</strain>
    </source>
</reference>
<comment type="subcellular location">
    <subcellularLocation>
        <location evidence="1">Cell inner membrane</location>
        <topology evidence="1">Single-pass membrane protein</topology>
    </subcellularLocation>
</comment>
<name>A0A2I5TIN3_SERS3</name>
<dbReference type="InterPro" id="IPR049875">
    <property type="entry name" value="TypeII_GspH"/>
</dbReference>
<evidence type="ECO:0000313" key="14">
    <source>
        <dbReference type="EMBL" id="AUH04434.1"/>
    </source>
</evidence>
<evidence type="ECO:0000256" key="12">
    <source>
        <dbReference type="SAM" id="Phobius"/>
    </source>
</evidence>
<evidence type="ECO:0000256" key="8">
    <source>
        <dbReference type="ARBA" id="ARBA00022927"/>
    </source>
</evidence>
<dbReference type="Gene3D" id="3.55.40.10">
    <property type="entry name" value="minor pseudopilin epsh domain"/>
    <property type="match status" value="1"/>
</dbReference>
<dbReference type="PROSITE" id="PS00409">
    <property type="entry name" value="PROKAR_NTER_METHYL"/>
    <property type="match status" value="1"/>
</dbReference>
<evidence type="ECO:0000313" key="15">
    <source>
        <dbReference type="Proteomes" id="UP000017700"/>
    </source>
</evidence>
<evidence type="ECO:0000313" key="16">
    <source>
        <dbReference type="Proteomes" id="UP000233778"/>
    </source>
</evidence>
<dbReference type="KEGG" id="serq:CWC46_10040"/>
<sequence>MRQHGFTLLEIMLVVLLAGLAAMMVMMSIPVPKSQDSAWQMSRFRAQLEFAVADSQMNDHILGIYIFPQRWQYVLLQRQVMDLPDDQQRLSYAWQPWTPHRMASVTELPSVFQLELAGAGKAAGNSKRVSAADRDPDIIVLPGGEVTPFRLAFRTKDQRATWLQVDENGNLLTSQGVER</sequence>
<dbReference type="Proteomes" id="UP000233778">
    <property type="component" value="Chromosome"/>
</dbReference>
<dbReference type="KEGG" id="sera:Ser39006_010045"/>
<keyword evidence="4" id="KW-1003">Cell membrane</keyword>
<evidence type="ECO:0000256" key="5">
    <source>
        <dbReference type="ARBA" id="ARBA00022481"/>
    </source>
</evidence>
<dbReference type="RefSeq" id="WP_021016722.1">
    <property type="nucleotide sequence ID" value="NZ_CP025084.1"/>
</dbReference>
<evidence type="ECO:0000256" key="2">
    <source>
        <dbReference type="ARBA" id="ARBA00021549"/>
    </source>
</evidence>
<evidence type="ECO:0000256" key="10">
    <source>
        <dbReference type="ARBA" id="ARBA00023136"/>
    </source>
</evidence>
<dbReference type="OrthoDB" id="6076129at2"/>
<dbReference type="NCBIfam" id="TIGR02532">
    <property type="entry name" value="IV_pilin_GFxxxE"/>
    <property type="match status" value="1"/>
</dbReference>
<dbReference type="GO" id="GO:0015628">
    <property type="term" value="P:protein secretion by the type II secretion system"/>
    <property type="evidence" value="ECO:0007669"/>
    <property type="project" value="InterPro"/>
</dbReference>
<keyword evidence="10 12" id="KW-0472">Membrane</keyword>
<proteinExistence type="predicted"/>
<evidence type="ECO:0000256" key="11">
    <source>
        <dbReference type="ARBA" id="ARBA00030775"/>
    </source>
</evidence>
<keyword evidence="7 12" id="KW-0812">Transmembrane</keyword>
<evidence type="ECO:0000256" key="4">
    <source>
        <dbReference type="ARBA" id="ARBA00022475"/>
    </source>
</evidence>
<evidence type="ECO:0000256" key="6">
    <source>
        <dbReference type="ARBA" id="ARBA00022519"/>
    </source>
</evidence>
<dbReference type="InterPro" id="IPR045584">
    <property type="entry name" value="Pilin-like"/>
</dbReference>
<dbReference type="PRINTS" id="PR00885">
    <property type="entry name" value="BCTERIALGSPH"/>
</dbReference>
<dbReference type="InterPro" id="IPR012902">
    <property type="entry name" value="N_methyl_site"/>
</dbReference>
<dbReference type="NCBIfam" id="TIGR01708">
    <property type="entry name" value="typeII_sec_gspH"/>
    <property type="match status" value="1"/>
</dbReference>
<evidence type="ECO:0000256" key="3">
    <source>
        <dbReference type="ARBA" id="ARBA00022448"/>
    </source>
</evidence>
<dbReference type="InterPro" id="IPR002416">
    <property type="entry name" value="T2SS_protein-GspH"/>
</dbReference>
<reference evidence="13 16" key="3">
    <citation type="submission" date="2017-11" db="EMBL/GenBank/DDBJ databases">
        <title>Complete genome sequence of Serratia sp. ATCC 39006 LacA.</title>
        <authorList>
            <person name="Hampton H.G."/>
            <person name="Jackson S.A."/>
            <person name="Jauregui R."/>
            <person name="Poulter G.T.M."/>
            <person name="Salmond G.P.C."/>
            <person name="Fineran P.C."/>
        </authorList>
    </citation>
    <scope>NUCLEOTIDE SEQUENCE [LARGE SCALE GENOMIC DNA]</scope>
    <source>
        <strain evidence="13 16">ATCC 39006</strain>
    </source>
</reference>
<reference evidence="14" key="4">
    <citation type="submission" date="2017-11" db="EMBL/GenBank/DDBJ databases">
        <title>Complete genome sequence of Serratia sp. ATCC 39006.</title>
        <authorList>
            <person name="Hampton H.G."/>
            <person name="Jackson S.A."/>
            <person name="Jauregui R."/>
            <person name="Poulter G.T.M."/>
            <person name="Salmond G.P.C."/>
            <person name="Fineran P.C."/>
        </authorList>
    </citation>
    <scope>NUCLEOTIDE SEQUENCE</scope>
    <source>
        <strain evidence="14">ATCC 39006</strain>
    </source>
</reference>
<keyword evidence="5" id="KW-0488">Methylation</keyword>
<dbReference type="Pfam" id="PF07963">
    <property type="entry name" value="N_methyl"/>
    <property type="match status" value="1"/>
</dbReference>
<keyword evidence="15" id="KW-1185">Reference proteome</keyword>
<dbReference type="Proteomes" id="UP000017700">
    <property type="component" value="Chromosome"/>
</dbReference>
<accession>A0A2I5TIN3</accession>
<evidence type="ECO:0000256" key="7">
    <source>
        <dbReference type="ARBA" id="ARBA00022692"/>
    </source>
</evidence>
<dbReference type="EMBL" id="CP025085">
    <property type="protein sequence ID" value="AUH00115.1"/>
    <property type="molecule type" value="Genomic_DNA"/>
</dbReference>
<gene>
    <name evidence="14" type="primary">gspH</name>
    <name evidence="13" type="ORF">CWC46_10040</name>
    <name evidence="14" type="ORF">Ser39006_010045</name>
</gene>
<dbReference type="GO" id="GO:0015627">
    <property type="term" value="C:type II protein secretion system complex"/>
    <property type="evidence" value="ECO:0007669"/>
    <property type="project" value="InterPro"/>
</dbReference>
<protein>
    <recommendedName>
        <fullName evidence="2">Type II secretion system protein H</fullName>
    </recommendedName>
    <alternativeName>
        <fullName evidence="11">General secretion pathway protein H</fullName>
    </alternativeName>
</protein>
<keyword evidence="8" id="KW-0653">Protein transport</keyword>
<keyword evidence="9 12" id="KW-1133">Transmembrane helix</keyword>
<organism evidence="14 15">
    <name type="scientific">Serratia sp. (strain ATCC 39006)</name>
    <name type="common">Prodigiosinella confusarubida</name>
    <dbReference type="NCBI Taxonomy" id="104623"/>
    <lineage>
        <taxon>Bacteria</taxon>
        <taxon>Pseudomonadati</taxon>
        <taxon>Pseudomonadota</taxon>
        <taxon>Gammaproteobacteria</taxon>
        <taxon>Enterobacterales</taxon>
        <taxon>Pectobacteriaceae</taxon>
        <taxon>Prodigiosinella</taxon>
    </lineage>
</organism>
<dbReference type="AlphaFoldDB" id="A0A2I5TIN3"/>
<keyword evidence="6" id="KW-0997">Cell inner membrane</keyword>
<feature type="transmembrane region" description="Helical" evidence="12">
    <location>
        <begin position="6"/>
        <end position="31"/>
    </location>
</feature>
<dbReference type="SUPFAM" id="SSF54523">
    <property type="entry name" value="Pili subunits"/>
    <property type="match status" value="1"/>
</dbReference>
<evidence type="ECO:0000256" key="9">
    <source>
        <dbReference type="ARBA" id="ARBA00022989"/>
    </source>
</evidence>
<evidence type="ECO:0000256" key="1">
    <source>
        <dbReference type="ARBA" id="ARBA00004377"/>
    </source>
</evidence>
<dbReference type="STRING" id="104623.Ser39006_03460"/>
<dbReference type="EMBL" id="CP025084">
    <property type="protein sequence ID" value="AUH04434.1"/>
    <property type="molecule type" value="Genomic_DNA"/>
</dbReference>
<reference evidence="14" key="2">
    <citation type="submission" date="2013-09" db="EMBL/GenBank/DDBJ databases">
        <authorList>
            <person name="Wang G."/>
            <person name="Yang Y."/>
            <person name="Su Y."/>
        </authorList>
    </citation>
    <scope>NUCLEOTIDE SEQUENCE</scope>
    <source>
        <strain evidence="14">ATCC 39006</strain>
    </source>
</reference>
<dbReference type="GO" id="GO:0005886">
    <property type="term" value="C:plasma membrane"/>
    <property type="evidence" value="ECO:0007669"/>
    <property type="project" value="UniProtKB-SubCell"/>
</dbReference>
<evidence type="ECO:0000313" key="13">
    <source>
        <dbReference type="EMBL" id="AUH00115.1"/>
    </source>
</evidence>